<feature type="region of interest" description="Disordered" evidence="1">
    <location>
        <begin position="258"/>
        <end position="368"/>
    </location>
</feature>
<dbReference type="InterPro" id="IPR042378">
    <property type="entry name" value="IDD"/>
</dbReference>
<feature type="domain" description="VWFC" evidence="2">
    <location>
        <begin position="31"/>
        <end position="91"/>
    </location>
</feature>
<reference evidence="3" key="1">
    <citation type="submission" date="2021-06" db="EMBL/GenBank/DDBJ databases">
        <authorList>
            <person name="Hodson N. C."/>
            <person name="Mongue J. A."/>
            <person name="Jaron S. K."/>
        </authorList>
    </citation>
    <scope>NUCLEOTIDE SEQUENCE</scope>
</reference>
<gene>
    <name evidence="3" type="ORF">AFUS01_LOCUS19789</name>
</gene>
<name>A0A8J2K8M2_9HEXA</name>
<feature type="compositionally biased region" description="Basic residues" evidence="1">
    <location>
        <begin position="347"/>
        <end position="356"/>
    </location>
</feature>
<feature type="compositionally biased region" description="Polar residues" evidence="1">
    <location>
        <begin position="261"/>
        <end position="276"/>
    </location>
</feature>
<feature type="compositionally biased region" description="Low complexity" evidence="1">
    <location>
        <begin position="299"/>
        <end position="316"/>
    </location>
</feature>
<comment type="caution">
    <text evidence="3">The sequence shown here is derived from an EMBL/GenBank/DDBJ whole genome shotgun (WGS) entry which is preliminary data.</text>
</comment>
<keyword evidence="4" id="KW-1185">Reference proteome</keyword>
<evidence type="ECO:0000256" key="1">
    <source>
        <dbReference type="SAM" id="MobiDB-lite"/>
    </source>
</evidence>
<proteinExistence type="predicted"/>
<evidence type="ECO:0000259" key="2">
    <source>
        <dbReference type="SMART" id="SM00214"/>
    </source>
</evidence>
<feature type="compositionally biased region" description="Basic and acidic residues" evidence="1">
    <location>
        <begin position="277"/>
        <end position="289"/>
    </location>
</feature>
<feature type="compositionally biased region" description="Low complexity" evidence="1">
    <location>
        <begin position="461"/>
        <end position="473"/>
    </location>
</feature>
<dbReference type="SMART" id="SM00214">
    <property type="entry name" value="VWC"/>
    <property type="match status" value="1"/>
</dbReference>
<dbReference type="OrthoDB" id="6288751at2759"/>
<dbReference type="PANTHER" id="PTHR15256:SF6">
    <property type="entry name" value="INTEGRAL MEMBRANE PROTEIN DGCR2_IDD"/>
    <property type="match status" value="1"/>
</dbReference>
<organism evidence="3 4">
    <name type="scientific">Allacma fusca</name>
    <dbReference type="NCBI Taxonomy" id="39272"/>
    <lineage>
        <taxon>Eukaryota</taxon>
        <taxon>Metazoa</taxon>
        <taxon>Ecdysozoa</taxon>
        <taxon>Arthropoda</taxon>
        <taxon>Hexapoda</taxon>
        <taxon>Collembola</taxon>
        <taxon>Symphypleona</taxon>
        <taxon>Sminthuridae</taxon>
        <taxon>Allacma</taxon>
    </lineage>
</organism>
<feature type="compositionally biased region" description="Low complexity" evidence="1">
    <location>
        <begin position="442"/>
        <end position="451"/>
    </location>
</feature>
<dbReference type="InterPro" id="IPR001007">
    <property type="entry name" value="VWF_dom"/>
</dbReference>
<dbReference type="GO" id="GO:0016020">
    <property type="term" value="C:membrane"/>
    <property type="evidence" value="ECO:0007669"/>
    <property type="project" value="TreeGrafter"/>
</dbReference>
<dbReference type="PANTHER" id="PTHR15256">
    <property type="entry name" value="INTEGRAL MEMBRANE PROTEIN DGCR2/IDD"/>
    <property type="match status" value="1"/>
</dbReference>
<evidence type="ECO:0000313" key="4">
    <source>
        <dbReference type="Proteomes" id="UP000708208"/>
    </source>
</evidence>
<protein>
    <recommendedName>
        <fullName evidence="2">VWFC domain-containing protein</fullName>
    </recommendedName>
</protein>
<dbReference type="AlphaFoldDB" id="A0A8J2K8M2"/>
<accession>A0A8J2K8M2</accession>
<feature type="region of interest" description="Disordered" evidence="1">
    <location>
        <begin position="442"/>
        <end position="473"/>
    </location>
</feature>
<dbReference type="Proteomes" id="UP000708208">
    <property type="component" value="Unassembled WGS sequence"/>
</dbReference>
<sequence length="473" mass="51442">MSVFPFPSFPANVSTTFTQPGIKPVNNGKECIDLHGRSIPQGVHYVPGPDECTLCVCDKEGLPIWCKAVLCSPPQECKSFRVGNSCCEFICLDDTINGGKGNGGPTGGPFGPVDIAEVVPKIVIASVCSMLSLALLSFLVYRLRQRHIQGRINSAEACHSAQMCDECDDTRSLDFSNDCYFERPGMNNFFPPHYLASWKPPSSYFPPRGEAPPPYEEAIATTSNCLMQAPMTSYMTMNTSNAFNPAAVNTTIILTNENINQSHEPSPRVSQTVQSQKRVECREVSHGVDGEASVTPEPVSVRDSSDTSCSSNPTESSKLENLNTSKREPVAGPSSLHKSAVDSPAIKGHKHKHSHKSSGTEKTTTENMPASLCPNKSMVISPFFNAHGDLPPYSARDCFRHSLTLPRHPSNILDLGLDLDTDYSQRHQQRYSLQFNVTDWSSSSSTLSLSTPNTPIGRLESLSSSTSSTSNNT</sequence>
<dbReference type="EMBL" id="CAJVCH010207531">
    <property type="protein sequence ID" value="CAG7731182.1"/>
    <property type="molecule type" value="Genomic_DNA"/>
</dbReference>
<evidence type="ECO:0000313" key="3">
    <source>
        <dbReference type="EMBL" id="CAG7731182.1"/>
    </source>
</evidence>